<evidence type="ECO:0000313" key="7">
    <source>
        <dbReference type="Proteomes" id="UP001266305"/>
    </source>
</evidence>
<feature type="domain" description="CENP-V/GFA" evidence="5">
    <location>
        <begin position="144"/>
        <end position="256"/>
    </location>
</feature>
<protein>
    <recommendedName>
        <fullName evidence="5">CENP-V/GFA domain-containing protein</fullName>
    </recommendedName>
</protein>
<dbReference type="InterPro" id="IPR011057">
    <property type="entry name" value="Mss4-like_sf"/>
</dbReference>
<accession>A0ABQ9TDD1</accession>
<feature type="region of interest" description="Disordered" evidence="4">
    <location>
        <begin position="1"/>
        <end position="108"/>
    </location>
</feature>
<evidence type="ECO:0000256" key="2">
    <source>
        <dbReference type="ARBA" id="ARBA00022723"/>
    </source>
</evidence>
<dbReference type="SUPFAM" id="SSF51316">
    <property type="entry name" value="Mss4-like"/>
    <property type="match status" value="1"/>
</dbReference>
<dbReference type="Pfam" id="PF04828">
    <property type="entry name" value="GFA"/>
    <property type="match status" value="1"/>
</dbReference>
<sequence>GVGTGSGGLRRHGQSEEPGHRSAAEAKPARGPSRLLCGVPGHPRQPPAAPPGQSRGREPRGGKEVAGKVVQKRRRRRVPEKGTRDPLPSAPPSDRPAPAASPQDLDLGEQRGSWEKFRKLWGLSCEGAAKVLLDTFEYPGLVHHTGGCHCGAVRFAVWAPADLRVVDCSCRLCRKKQHRHFLVPASRFTLLQGADSIVTYRSNTHPAPHSFCSRCGVQSFHAAVSDPRVYGVAPHCLDEGTVRSVVIEEVGGGDPGKEDAEEHKAIHKTSSQSAPACAERNSASRPETGPAALRGASDYLHRSHAVKQLFLAWSNRGFPSRACPPPPLVFSELAYVPNLAHNVHLVYNINLAIP</sequence>
<comment type="similarity">
    <text evidence="1">Belongs to the Gfa family.</text>
</comment>
<keyword evidence="2" id="KW-0479">Metal-binding</keyword>
<feature type="compositionally biased region" description="Basic and acidic residues" evidence="4">
    <location>
        <begin position="55"/>
        <end position="66"/>
    </location>
</feature>
<keyword evidence="7" id="KW-1185">Reference proteome</keyword>
<dbReference type="InterPro" id="IPR006913">
    <property type="entry name" value="CENP-V/GFA"/>
</dbReference>
<dbReference type="PANTHER" id="PTHR28620">
    <property type="entry name" value="CENTROMERE PROTEIN V"/>
    <property type="match status" value="1"/>
</dbReference>
<feature type="compositionally biased region" description="Basic and acidic residues" evidence="4">
    <location>
        <begin position="255"/>
        <end position="264"/>
    </location>
</feature>
<evidence type="ECO:0000256" key="4">
    <source>
        <dbReference type="SAM" id="MobiDB-lite"/>
    </source>
</evidence>
<reference evidence="6 7" key="1">
    <citation type="submission" date="2023-05" db="EMBL/GenBank/DDBJ databases">
        <title>B98-5 Cell Line De Novo Hybrid Assembly: An Optical Mapping Approach.</title>
        <authorList>
            <person name="Kananen K."/>
            <person name="Auerbach J.A."/>
            <person name="Kautto E."/>
            <person name="Blachly J.S."/>
        </authorList>
    </citation>
    <scope>NUCLEOTIDE SEQUENCE [LARGE SCALE GENOMIC DNA]</scope>
    <source>
        <strain evidence="6">B95-8</strain>
        <tissue evidence="6">Cell line</tissue>
    </source>
</reference>
<evidence type="ECO:0000313" key="6">
    <source>
        <dbReference type="EMBL" id="KAK2082758.1"/>
    </source>
</evidence>
<evidence type="ECO:0000256" key="3">
    <source>
        <dbReference type="ARBA" id="ARBA00022833"/>
    </source>
</evidence>
<evidence type="ECO:0000256" key="1">
    <source>
        <dbReference type="ARBA" id="ARBA00005495"/>
    </source>
</evidence>
<dbReference type="InterPro" id="IPR052355">
    <property type="entry name" value="CENP-V-like"/>
</dbReference>
<dbReference type="Gene3D" id="2.170.150.70">
    <property type="match status" value="1"/>
</dbReference>
<dbReference type="EMBL" id="JASSZA010000023">
    <property type="protein sequence ID" value="KAK2082758.1"/>
    <property type="molecule type" value="Genomic_DNA"/>
</dbReference>
<dbReference type="Proteomes" id="UP001266305">
    <property type="component" value="Unassembled WGS sequence"/>
</dbReference>
<organism evidence="6 7">
    <name type="scientific">Saguinus oedipus</name>
    <name type="common">Cotton-top tamarin</name>
    <name type="synonym">Oedipomidas oedipus</name>
    <dbReference type="NCBI Taxonomy" id="9490"/>
    <lineage>
        <taxon>Eukaryota</taxon>
        <taxon>Metazoa</taxon>
        <taxon>Chordata</taxon>
        <taxon>Craniata</taxon>
        <taxon>Vertebrata</taxon>
        <taxon>Euteleostomi</taxon>
        <taxon>Mammalia</taxon>
        <taxon>Eutheria</taxon>
        <taxon>Euarchontoglires</taxon>
        <taxon>Primates</taxon>
        <taxon>Haplorrhini</taxon>
        <taxon>Platyrrhini</taxon>
        <taxon>Cebidae</taxon>
        <taxon>Callitrichinae</taxon>
        <taxon>Saguinus</taxon>
    </lineage>
</organism>
<feature type="region of interest" description="Disordered" evidence="4">
    <location>
        <begin position="252"/>
        <end position="293"/>
    </location>
</feature>
<keyword evidence="3" id="KW-0862">Zinc</keyword>
<gene>
    <name evidence="6" type="ORF">P7K49_037994</name>
</gene>
<evidence type="ECO:0000259" key="5">
    <source>
        <dbReference type="PROSITE" id="PS51891"/>
    </source>
</evidence>
<proteinExistence type="inferred from homology"/>
<feature type="non-terminal residue" evidence="6">
    <location>
        <position position="1"/>
    </location>
</feature>
<comment type="caution">
    <text evidence="6">The sequence shown here is derived from an EMBL/GenBank/DDBJ whole genome shotgun (WGS) entry which is preliminary data.</text>
</comment>
<feature type="compositionally biased region" description="Basic and acidic residues" evidence="4">
    <location>
        <begin position="13"/>
        <end position="28"/>
    </location>
</feature>
<name>A0ABQ9TDD1_SAGOE</name>
<dbReference type="PANTHER" id="PTHR28620:SF3">
    <property type="entry name" value="CENTROMERE PROTEIN V-LIKE PROTEIN 1"/>
    <property type="match status" value="1"/>
</dbReference>
<dbReference type="PROSITE" id="PS51891">
    <property type="entry name" value="CENP_V_GFA"/>
    <property type="match status" value="1"/>
</dbReference>